<organism evidence="2 3">
    <name type="scientific">Ananas comosus</name>
    <name type="common">Pineapple</name>
    <name type="synonym">Ananas ananas</name>
    <dbReference type="NCBI Taxonomy" id="4615"/>
    <lineage>
        <taxon>Eukaryota</taxon>
        <taxon>Viridiplantae</taxon>
        <taxon>Streptophyta</taxon>
        <taxon>Embryophyta</taxon>
        <taxon>Tracheophyta</taxon>
        <taxon>Spermatophyta</taxon>
        <taxon>Magnoliopsida</taxon>
        <taxon>Liliopsida</taxon>
        <taxon>Poales</taxon>
        <taxon>Bromeliaceae</taxon>
        <taxon>Bromelioideae</taxon>
        <taxon>Ananas</taxon>
    </lineage>
</organism>
<dbReference type="PANTHER" id="PTHR13582">
    <property type="entry name" value="M-PHASE PHOSPHOPROTEIN 6"/>
    <property type="match status" value="1"/>
</dbReference>
<accession>A0A6P5G166</accession>
<reference evidence="3" key="2">
    <citation type="submission" date="2025-08" db="UniProtKB">
        <authorList>
            <consortium name="RefSeq"/>
        </authorList>
    </citation>
    <scope>IDENTIFICATION</scope>
    <source>
        <tissue evidence="3">Leaf</tissue>
    </source>
</reference>
<dbReference type="AlphaFoldDB" id="A0A6P5G166"/>
<evidence type="ECO:0000256" key="1">
    <source>
        <dbReference type="SAM" id="MobiDB-lite"/>
    </source>
</evidence>
<dbReference type="GO" id="GO:0000460">
    <property type="term" value="P:maturation of 5.8S rRNA"/>
    <property type="evidence" value="ECO:0007669"/>
    <property type="project" value="TreeGrafter"/>
</dbReference>
<feature type="compositionally biased region" description="Basic residues" evidence="1">
    <location>
        <begin position="173"/>
        <end position="183"/>
    </location>
</feature>
<sequence length="201" mass="22554">MARRELSNTLRNLKFMQRAAAVQKLEKPKEEEEEEVDEEEERVKKDAFSGAFSRPVRKCIVIMEGDPQPGALKGRMSFQSFNPSIEKLNEEAATIRQTQTSSSSAYHRNGGNSDRIDGVSTIGSRDSNASSPEDASEMDLKRKQPETEMETVSPNKLLKSDSSDFDGQSSSKSSKKGSHKTQKRERFDWNVLRPPKPANKS</sequence>
<feature type="region of interest" description="Disordered" evidence="1">
    <location>
        <begin position="21"/>
        <end position="48"/>
    </location>
</feature>
<dbReference type="Proteomes" id="UP000515123">
    <property type="component" value="Linkage group 14"/>
</dbReference>
<dbReference type="InterPro" id="IPR019324">
    <property type="entry name" value="MPP6"/>
</dbReference>
<gene>
    <name evidence="3" type="primary">LOC109719924</name>
</gene>
<feature type="compositionally biased region" description="Acidic residues" evidence="1">
    <location>
        <begin position="31"/>
        <end position="40"/>
    </location>
</feature>
<dbReference type="RefSeq" id="XP_020102361.1">
    <property type="nucleotide sequence ID" value="XM_020246772.1"/>
</dbReference>
<evidence type="ECO:0000313" key="3">
    <source>
        <dbReference type="RefSeq" id="XP_020102361.1"/>
    </source>
</evidence>
<evidence type="ECO:0000313" key="2">
    <source>
        <dbReference type="Proteomes" id="UP000515123"/>
    </source>
</evidence>
<proteinExistence type="predicted"/>
<name>A0A6P5G166_ANACO</name>
<dbReference type="PANTHER" id="PTHR13582:SF0">
    <property type="entry name" value="M-PHASE PHOSPHOPROTEIN 6"/>
    <property type="match status" value="1"/>
</dbReference>
<keyword evidence="2" id="KW-1185">Reference proteome</keyword>
<feature type="region of interest" description="Disordered" evidence="1">
    <location>
        <begin position="83"/>
        <end position="201"/>
    </location>
</feature>
<reference evidence="2" key="1">
    <citation type="journal article" date="2015" name="Nat. Genet.">
        <title>The pineapple genome and the evolution of CAM photosynthesis.</title>
        <authorList>
            <person name="Ming R."/>
            <person name="VanBuren R."/>
            <person name="Wai C.M."/>
            <person name="Tang H."/>
            <person name="Schatz M.C."/>
            <person name="Bowers J.E."/>
            <person name="Lyons E."/>
            <person name="Wang M.L."/>
            <person name="Chen J."/>
            <person name="Biggers E."/>
            <person name="Zhang J."/>
            <person name="Huang L."/>
            <person name="Zhang L."/>
            <person name="Miao W."/>
            <person name="Zhang J."/>
            <person name="Ye Z."/>
            <person name="Miao C."/>
            <person name="Lin Z."/>
            <person name="Wang H."/>
            <person name="Zhou H."/>
            <person name="Yim W.C."/>
            <person name="Priest H.D."/>
            <person name="Zheng C."/>
            <person name="Woodhouse M."/>
            <person name="Edger P.P."/>
            <person name="Guyot R."/>
            <person name="Guo H.B."/>
            <person name="Guo H."/>
            <person name="Zheng G."/>
            <person name="Singh R."/>
            <person name="Sharma A."/>
            <person name="Min X."/>
            <person name="Zheng Y."/>
            <person name="Lee H."/>
            <person name="Gurtowski J."/>
            <person name="Sedlazeck F.J."/>
            <person name="Harkess A."/>
            <person name="McKain M.R."/>
            <person name="Liao Z."/>
            <person name="Fang J."/>
            <person name="Liu J."/>
            <person name="Zhang X."/>
            <person name="Zhang Q."/>
            <person name="Hu W."/>
            <person name="Qin Y."/>
            <person name="Wang K."/>
            <person name="Chen L.Y."/>
            <person name="Shirley N."/>
            <person name="Lin Y.R."/>
            <person name="Liu L.Y."/>
            <person name="Hernandez A.G."/>
            <person name="Wright C.L."/>
            <person name="Bulone V."/>
            <person name="Tuskan G.A."/>
            <person name="Heath K."/>
            <person name="Zee F."/>
            <person name="Moore P.H."/>
            <person name="Sunkar R."/>
            <person name="Leebens-Mack J.H."/>
            <person name="Mockler T."/>
            <person name="Bennetzen J.L."/>
            <person name="Freeling M."/>
            <person name="Sankoff D."/>
            <person name="Paterson A.H."/>
            <person name="Zhu X."/>
            <person name="Yang X."/>
            <person name="Smith J.A."/>
            <person name="Cushman J.C."/>
            <person name="Paull R.E."/>
            <person name="Yu Q."/>
        </authorList>
    </citation>
    <scope>NUCLEOTIDE SEQUENCE [LARGE SCALE GENOMIC DNA]</scope>
    <source>
        <strain evidence="2">cv. F153</strain>
    </source>
</reference>
<feature type="compositionally biased region" description="Polar residues" evidence="1">
    <location>
        <begin position="95"/>
        <end position="112"/>
    </location>
</feature>
<dbReference type="GeneID" id="109719924"/>
<dbReference type="Pfam" id="PF10175">
    <property type="entry name" value="MPP6"/>
    <property type="match status" value="1"/>
</dbReference>
<feature type="compositionally biased region" description="Polar residues" evidence="1">
    <location>
        <begin position="121"/>
        <end position="133"/>
    </location>
</feature>
<dbReference type="OrthoDB" id="2019850at2759"/>
<protein>
    <submittedName>
        <fullName evidence="3">Uncharacterized protein LOC109719924</fullName>
    </submittedName>
</protein>
<dbReference type="Gramene" id="Aco021615.1.mrna1">
    <property type="protein sequence ID" value="Aco021615.1.mrna1"/>
    <property type="gene ID" value="Aco021615.1.path1"/>
</dbReference>